<accession>A0A9D1TL60</accession>
<comment type="similarity">
    <text evidence="1 2">Belongs to the anti-sigma-factor antagonist family.</text>
</comment>
<dbReference type="PANTHER" id="PTHR33495:SF2">
    <property type="entry name" value="ANTI-SIGMA FACTOR ANTAGONIST TM_1081-RELATED"/>
    <property type="match status" value="1"/>
</dbReference>
<comment type="caution">
    <text evidence="4">The sequence shown here is derived from an EMBL/GenBank/DDBJ whole genome shotgun (WGS) entry which is preliminary data.</text>
</comment>
<dbReference type="AlphaFoldDB" id="A0A9D1TL60"/>
<dbReference type="GO" id="GO:0043856">
    <property type="term" value="F:anti-sigma factor antagonist activity"/>
    <property type="evidence" value="ECO:0007669"/>
    <property type="project" value="InterPro"/>
</dbReference>
<dbReference type="Gene3D" id="3.30.750.24">
    <property type="entry name" value="STAS domain"/>
    <property type="match status" value="1"/>
</dbReference>
<feature type="domain" description="STAS" evidence="3">
    <location>
        <begin position="1"/>
        <end position="103"/>
    </location>
</feature>
<evidence type="ECO:0000259" key="3">
    <source>
        <dbReference type="PROSITE" id="PS50801"/>
    </source>
</evidence>
<evidence type="ECO:0000313" key="5">
    <source>
        <dbReference type="Proteomes" id="UP000824162"/>
    </source>
</evidence>
<dbReference type="NCBIfam" id="TIGR00377">
    <property type="entry name" value="ant_ant_sig"/>
    <property type="match status" value="1"/>
</dbReference>
<gene>
    <name evidence="4" type="ORF">H9900_01530</name>
</gene>
<dbReference type="InterPro" id="IPR002645">
    <property type="entry name" value="STAS_dom"/>
</dbReference>
<organism evidence="4 5">
    <name type="scientific">Candidatus Monoglobus merdigallinarum</name>
    <dbReference type="NCBI Taxonomy" id="2838698"/>
    <lineage>
        <taxon>Bacteria</taxon>
        <taxon>Bacillati</taxon>
        <taxon>Bacillota</taxon>
        <taxon>Clostridia</taxon>
        <taxon>Monoglobales</taxon>
        <taxon>Monoglobaceae</taxon>
        <taxon>Monoglobus</taxon>
    </lineage>
</organism>
<proteinExistence type="inferred from homology"/>
<dbReference type="PANTHER" id="PTHR33495">
    <property type="entry name" value="ANTI-SIGMA FACTOR ANTAGONIST TM_1081-RELATED-RELATED"/>
    <property type="match status" value="1"/>
</dbReference>
<dbReference type="InterPro" id="IPR036513">
    <property type="entry name" value="STAS_dom_sf"/>
</dbReference>
<dbReference type="InterPro" id="IPR003658">
    <property type="entry name" value="Anti-sigma_ant"/>
</dbReference>
<dbReference type="CDD" id="cd07043">
    <property type="entry name" value="STAS_anti-anti-sigma_factors"/>
    <property type="match status" value="1"/>
</dbReference>
<evidence type="ECO:0000313" key="4">
    <source>
        <dbReference type="EMBL" id="HIV85470.1"/>
    </source>
</evidence>
<dbReference type="SUPFAM" id="SSF52091">
    <property type="entry name" value="SpoIIaa-like"/>
    <property type="match status" value="1"/>
</dbReference>
<name>A0A9D1TL60_9FIRM</name>
<evidence type="ECO:0000256" key="2">
    <source>
        <dbReference type="RuleBase" id="RU003749"/>
    </source>
</evidence>
<dbReference type="Pfam" id="PF01740">
    <property type="entry name" value="STAS"/>
    <property type="match status" value="1"/>
</dbReference>
<protein>
    <recommendedName>
        <fullName evidence="2">Anti-sigma factor antagonist</fullName>
    </recommendedName>
</protein>
<dbReference type="EMBL" id="DXIJ01000032">
    <property type="protein sequence ID" value="HIV85470.1"/>
    <property type="molecule type" value="Genomic_DNA"/>
</dbReference>
<reference evidence="4" key="2">
    <citation type="submission" date="2021-04" db="EMBL/GenBank/DDBJ databases">
        <authorList>
            <person name="Gilroy R."/>
        </authorList>
    </citation>
    <scope>NUCLEOTIDE SEQUENCE</scope>
    <source>
        <strain evidence="4">5790</strain>
    </source>
</reference>
<dbReference type="Proteomes" id="UP000824162">
    <property type="component" value="Unassembled WGS sequence"/>
</dbReference>
<reference evidence="4" key="1">
    <citation type="journal article" date="2021" name="PeerJ">
        <title>Extensive microbial diversity within the chicken gut microbiome revealed by metagenomics and culture.</title>
        <authorList>
            <person name="Gilroy R."/>
            <person name="Ravi A."/>
            <person name="Getino M."/>
            <person name="Pursley I."/>
            <person name="Horton D.L."/>
            <person name="Alikhan N.F."/>
            <person name="Baker D."/>
            <person name="Gharbi K."/>
            <person name="Hall N."/>
            <person name="Watson M."/>
            <person name="Adriaenssens E.M."/>
            <person name="Foster-Nyarko E."/>
            <person name="Jarju S."/>
            <person name="Secka A."/>
            <person name="Antonio M."/>
            <person name="Oren A."/>
            <person name="Chaudhuri R.R."/>
            <person name="La Ragione R."/>
            <person name="Hildebrand F."/>
            <person name="Pallen M.J."/>
        </authorList>
    </citation>
    <scope>NUCLEOTIDE SEQUENCE</scope>
    <source>
        <strain evidence="4">5790</strain>
    </source>
</reference>
<sequence length="103" mass="11310">MRFEIEPVGNSLVVKLYGEIDQHSTDEIRSDIDRAISIKNPATLIIDLGGVELMDSSGLGLIMGRYKLMAARGGRLMLVRPQPQVDKVLELSGIKKMLGRNCG</sequence>
<dbReference type="PROSITE" id="PS50801">
    <property type="entry name" value="STAS"/>
    <property type="match status" value="1"/>
</dbReference>
<evidence type="ECO:0000256" key="1">
    <source>
        <dbReference type="ARBA" id="ARBA00009013"/>
    </source>
</evidence>